<dbReference type="EMBL" id="JAHRIQ010072122">
    <property type="protein sequence ID" value="MEQ2245009.1"/>
    <property type="molecule type" value="Genomic_DNA"/>
</dbReference>
<dbReference type="Proteomes" id="UP001482620">
    <property type="component" value="Unassembled WGS sequence"/>
</dbReference>
<protein>
    <submittedName>
        <fullName evidence="2">Uncharacterized protein</fullName>
    </submittedName>
</protein>
<reference evidence="2 3" key="1">
    <citation type="submission" date="2021-06" db="EMBL/GenBank/DDBJ databases">
        <authorList>
            <person name="Palmer J.M."/>
        </authorList>
    </citation>
    <scope>NUCLEOTIDE SEQUENCE [LARGE SCALE GENOMIC DNA]</scope>
    <source>
        <strain evidence="3">if_2019</strain>
        <tissue evidence="2">Muscle</tissue>
    </source>
</reference>
<accession>A0ABV0UJX8</accession>
<sequence length="97" mass="10997">MHNSQKCHQRINSGDQNPPICKSQATAHTMIRCKKKKKKRHLLRSFSPTFPSRRAYGSSSLTKDRAARRAARELWLCPAVLSKAAASFRSWIGTDDN</sequence>
<evidence type="ECO:0000313" key="3">
    <source>
        <dbReference type="Proteomes" id="UP001482620"/>
    </source>
</evidence>
<gene>
    <name evidence="2" type="ORF">ILYODFUR_023119</name>
</gene>
<evidence type="ECO:0000256" key="1">
    <source>
        <dbReference type="SAM" id="MobiDB-lite"/>
    </source>
</evidence>
<proteinExistence type="predicted"/>
<organism evidence="2 3">
    <name type="scientific">Ilyodon furcidens</name>
    <name type="common">goldbreast splitfin</name>
    <dbReference type="NCBI Taxonomy" id="33524"/>
    <lineage>
        <taxon>Eukaryota</taxon>
        <taxon>Metazoa</taxon>
        <taxon>Chordata</taxon>
        <taxon>Craniata</taxon>
        <taxon>Vertebrata</taxon>
        <taxon>Euteleostomi</taxon>
        <taxon>Actinopterygii</taxon>
        <taxon>Neopterygii</taxon>
        <taxon>Teleostei</taxon>
        <taxon>Neoteleostei</taxon>
        <taxon>Acanthomorphata</taxon>
        <taxon>Ovalentaria</taxon>
        <taxon>Atherinomorphae</taxon>
        <taxon>Cyprinodontiformes</taxon>
        <taxon>Goodeidae</taxon>
        <taxon>Ilyodon</taxon>
    </lineage>
</organism>
<feature type="region of interest" description="Disordered" evidence="1">
    <location>
        <begin position="1"/>
        <end position="20"/>
    </location>
</feature>
<keyword evidence="3" id="KW-1185">Reference proteome</keyword>
<evidence type="ECO:0000313" key="2">
    <source>
        <dbReference type="EMBL" id="MEQ2245009.1"/>
    </source>
</evidence>
<comment type="caution">
    <text evidence="2">The sequence shown here is derived from an EMBL/GenBank/DDBJ whole genome shotgun (WGS) entry which is preliminary data.</text>
</comment>
<name>A0ABV0UJX8_9TELE</name>